<accession>A0A833SQZ1</accession>
<dbReference type="PANTHER" id="PTHR16201:SF36">
    <property type="entry name" value="LYSOSOMAL AMINO ACID TRANSPORTER 1 HOMOLOG"/>
    <property type="match status" value="1"/>
</dbReference>
<evidence type="ECO:0000313" key="1">
    <source>
        <dbReference type="EMBL" id="KAF4008442.1"/>
    </source>
</evidence>
<name>A0A833SQZ1_9CERV</name>
<dbReference type="EMBL" id="WMHW01001445">
    <property type="protein sequence ID" value="KAF4008442.1"/>
    <property type="molecule type" value="Genomic_DNA"/>
</dbReference>
<dbReference type="GO" id="GO:0005765">
    <property type="term" value="C:lysosomal membrane"/>
    <property type="evidence" value="ECO:0007669"/>
    <property type="project" value="TreeGrafter"/>
</dbReference>
<keyword evidence="2" id="KW-1185">Reference proteome</keyword>
<sequence>MVWVKLGSANFSSCPNGSSQWIWDVLGECAQDGWDKASVGLGLLSILCFAASTFP</sequence>
<gene>
    <name evidence="1" type="ORF">G4228_020178</name>
</gene>
<dbReference type="AlphaFoldDB" id="A0A833SQZ1"/>
<comment type="caution">
    <text evidence="1">The sequence shown here is derived from an EMBL/GenBank/DDBJ whole genome shotgun (WGS) entry which is preliminary data.</text>
</comment>
<dbReference type="Proteomes" id="UP000631465">
    <property type="component" value="Unassembled WGS sequence"/>
</dbReference>
<proteinExistence type="predicted"/>
<dbReference type="GO" id="GO:0015189">
    <property type="term" value="F:L-lysine transmembrane transporter activity"/>
    <property type="evidence" value="ECO:0007669"/>
    <property type="project" value="TreeGrafter"/>
</dbReference>
<dbReference type="InterPro" id="IPR051415">
    <property type="entry name" value="LAAT-1"/>
</dbReference>
<reference evidence="1 2" key="1">
    <citation type="submission" date="2019-10" db="EMBL/GenBank/DDBJ databases">
        <title>Chromosome-level genome assembly of Tarim red deer.</title>
        <authorList>
            <person name="Ba H."/>
        </authorList>
    </citation>
    <scope>NUCLEOTIDE SEQUENCE [LARGE SCALE GENOMIC DNA]</scope>
    <source>
        <strain evidence="1">CEY-2017</strain>
        <tissue evidence="1">Blood</tissue>
    </source>
</reference>
<organism evidence="1 2">
    <name type="scientific">Cervus hanglu yarkandensis</name>
    <name type="common">Yarkand deer</name>
    <dbReference type="NCBI Taxonomy" id="84702"/>
    <lineage>
        <taxon>Eukaryota</taxon>
        <taxon>Metazoa</taxon>
        <taxon>Chordata</taxon>
        <taxon>Craniata</taxon>
        <taxon>Vertebrata</taxon>
        <taxon>Euteleostomi</taxon>
        <taxon>Mammalia</taxon>
        <taxon>Eutheria</taxon>
        <taxon>Laurasiatheria</taxon>
        <taxon>Artiodactyla</taxon>
        <taxon>Ruminantia</taxon>
        <taxon>Pecora</taxon>
        <taxon>Cervidae</taxon>
        <taxon>Cervinae</taxon>
        <taxon>Cervus</taxon>
    </lineage>
</organism>
<dbReference type="PANTHER" id="PTHR16201">
    <property type="entry name" value="SEVEN TRANSMEMBRANE PROTEIN 1-RELATED"/>
    <property type="match status" value="1"/>
</dbReference>
<evidence type="ECO:0000313" key="2">
    <source>
        <dbReference type="Proteomes" id="UP000631465"/>
    </source>
</evidence>
<protein>
    <submittedName>
        <fullName evidence="1">Uncharacterized protein</fullName>
    </submittedName>
</protein>